<dbReference type="EMBL" id="KE145368">
    <property type="protein sequence ID" value="EPE28770.1"/>
    <property type="molecule type" value="Genomic_DNA"/>
</dbReference>
<dbReference type="Proteomes" id="UP000016922">
    <property type="component" value="Unassembled WGS sequence"/>
</dbReference>
<evidence type="ECO:0000313" key="1">
    <source>
        <dbReference type="EMBL" id="EPE28770.1"/>
    </source>
</evidence>
<accession>S3CT15</accession>
<dbReference type="RefSeq" id="XP_008084678.1">
    <property type="nucleotide sequence ID" value="XM_008086487.1"/>
</dbReference>
<dbReference type="PANTHER" id="PTHR42749">
    <property type="entry name" value="CELL SHAPE-DETERMINING PROTEIN MREB"/>
    <property type="match status" value="1"/>
</dbReference>
<reference evidence="1 2" key="1">
    <citation type="journal article" date="2013" name="BMC Genomics">
        <title>Genomics-driven discovery of the pneumocandin biosynthetic gene cluster in the fungus Glarea lozoyensis.</title>
        <authorList>
            <person name="Chen L."/>
            <person name="Yue Q."/>
            <person name="Zhang X."/>
            <person name="Xiang M."/>
            <person name="Wang C."/>
            <person name="Li S."/>
            <person name="Che Y."/>
            <person name="Ortiz-Lopez F.J."/>
            <person name="Bills G.F."/>
            <person name="Liu X."/>
            <person name="An Z."/>
        </authorList>
    </citation>
    <scope>NUCLEOTIDE SEQUENCE [LARGE SCALE GENOMIC DNA]</scope>
    <source>
        <strain evidence="2">ATCC 20868 / MF5171</strain>
    </source>
</reference>
<dbReference type="GeneID" id="19468938"/>
<dbReference type="OMA" id="DISFELW"/>
<organism evidence="1 2">
    <name type="scientific">Glarea lozoyensis (strain ATCC 20868 / MF5171)</name>
    <dbReference type="NCBI Taxonomy" id="1116229"/>
    <lineage>
        <taxon>Eukaryota</taxon>
        <taxon>Fungi</taxon>
        <taxon>Dikarya</taxon>
        <taxon>Ascomycota</taxon>
        <taxon>Pezizomycotina</taxon>
        <taxon>Leotiomycetes</taxon>
        <taxon>Helotiales</taxon>
        <taxon>Helotiaceae</taxon>
        <taxon>Glarea</taxon>
    </lineage>
</organism>
<dbReference type="STRING" id="1116229.S3CT15"/>
<gene>
    <name evidence="1" type="ORF">GLAREA_09891</name>
</gene>
<dbReference type="PANTHER" id="PTHR42749:SF1">
    <property type="entry name" value="CELL SHAPE-DETERMINING PROTEIN MREB"/>
    <property type="match status" value="1"/>
</dbReference>
<dbReference type="OrthoDB" id="2394218at2759"/>
<dbReference type="HOGENOM" id="CLU_1190016_0_0_1"/>
<dbReference type="KEGG" id="glz:GLAREA_09891"/>
<evidence type="ECO:0000313" key="2">
    <source>
        <dbReference type="Proteomes" id="UP000016922"/>
    </source>
</evidence>
<dbReference type="AlphaFoldDB" id="S3CT15"/>
<proteinExistence type="predicted"/>
<name>S3CT15_GLAL2</name>
<protein>
    <submittedName>
        <fullName evidence="1">Uncharacterized protein</fullName>
    </submittedName>
</protein>
<keyword evidence="2" id="KW-1185">Reference proteome</keyword>
<sequence>MPTEKVAHLILSGGLGNSIYVQSQLRARYSSASSEFPNAPNLQVRVAPEPQLVVCKGIVADRVQKLRSGRSMLNWRCCRASYGTKCKVLYNPANPNHSGQRTALDTLDGKMYVTGCVNWFIKKGEPVCTDSPIVKPFLRKFIPAIRSDPCPDRIFHTSVVTSDLDTASLPLVMNPDCRKLCELTLDLSSIHLSLCKLKNRHWWQSGEKYHRIEEVIKVILGLADISFELWYAG</sequence>
<dbReference type="eggNOG" id="KOG0101">
    <property type="taxonomic scope" value="Eukaryota"/>
</dbReference>